<proteinExistence type="predicted"/>
<dbReference type="Gene3D" id="3.40.50.10320">
    <property type="entry name" value="LmbE-like"/>
    <property type="match status" value="1"/>
</dbReference>
<dbReference type="PANTHER" id="PTHR12993:SF30">
    <property type="entry name" value="N-ACETYL-ALPHA-D-GLUCOSAMINYL L-MALATE DEACETYLASE 1"/>
    <property type="match status" value="1"/>
</dbReference>
<organism evidence="1 2">
    <name type="scientific">Fulvivirga sedimenti</name>
    <dbReference type="NCBI Taxonomy" id="2879465"/>
    <lineage>
        <taxon>Bacteria</taxon>
        <taxon>Pseudomonadati</taxon>
        <taxon>Bacteroidota</taxon>
        <taxon>Cytophagia</taxon>
        <taxon>Cytophagales</taxon>
        <taxon>Fulvivirgaceae</taxon>
        <taxon>Fulvivirga</taxon>
    </lineage>
</organism>
<name>A0A9X1HJF7_9BACT</name>
<protein>
    <submittedName>
        <fullName evidence="1">Bacillithiol biosynthesis deacetylase BshB1</fullName>
    </submittedName>
</protein>
<dbReference type="GO" id="GO:0016811">
    <property type="term" value="F:hydrolase activity, acting on carbon-nitrogen (but not peptide) bonds, in linear amides"/>
    <property type="evidence" value="ECO:0007669"/>
    <property type="project" value="TreeGrafter"/>
</dbReference>
<dbReference type="GO" id="GO:0019213">
    <property type="term" value="F:deacetylase activity"/>
    <property type="evidence" value="ECO:0007669"/>
    <property type="project" value="InterPro"/>
</dbReference>
<keyword evidence="2" id="KW-1185">Reference proteome</keyword>
<evidence type="ECO:0000313" key="1">
    <source>
        <dbReference type="EMBL" id="MCA6073228.1"/>
    </source>
</evidence>
<dbReference type="EMBL" id="JAIXNE010000001">
    <property type="protein sequence ID" value="MCA6073228.1"/>
    <property type="molecule type" value="Genomic_DNA"/>
</dbReference>
<dbReference type="Proteomes" id="UP001139409">
    <property type="component" value="Unassembled WGS sequence"/>
</dbReference>
<gene>
    <name evidence="1" type="primary">bshB1</name>
    <name evidence="1" type="ORF">LDX50_00015</name>
</gene>
<comment type="caution">
    <text evidence="1">The sequence shown here is derived from an EMBL/GenBank/DDBJ whole genome shotgun (WGS) entry which is preliminary data.</text>
</comment>
<dbReference type="NCBIfam" id="TIGR04001">
    <property type="entry name" value="thiol_BshB1"/>
    <property type="match status" value="1"/>
</dbReference>
<reference evidence="1" key="1">
    <citation type="submission" date="2021-09" db="EMBL/GenBank/DDBJ databases">
        <title>Fulvivirga sp. isolated from coastal sediment.</title>
        <authorList>
            <person name="Yu H."/>
        </authorList>
    </citation>
    <scope>NUCLEOTIDE SEQUENCE</scope>
    <source>
        <strain evidence="1">1062</strain>
    </source>
</reference>
<dbReference type="RefSeq" id="WP_225696347.1">
    <property type="nucleotide sequence ID" value="NZ_JAIXNE010000001.1"/>
</dbReference>
<dbReference type="SUPFAM" id="SSF102588">
    <property type="entry name" value="LmbE-like"/>
    <property type="match status" value="1"/>
</dbReference>
<dbReference type="AlphaFoldDB" id="A0A9X1HJF7"/>
<dbReference type="InterPro" id="IPR003737">
    <property type="entry name" value="GlcNAc_PI_deacetylase-related"/>
</dbReference>
<sequence>MKLDILAFAAHPDDTELSCSGTLAAHIAKGYKVGVVDFTRGEMGTRGSAELRDHEALDAARTLGLSVRDNLGFEDVFFAVDKHHLHEVVCKIRQYQPGIVIANAVHDRHPDHGKAAKLVTEAIFLAGLRKYETHDEDGNKQEPWRPDAVYHYIQSLYIKPDIVVDISDYWDRKVEAIQCFKSQFYDPESDEPETFISKPGFMKFLESRAREFGYVIGAEYGEGFTVERYPGVQDLFNLK</sequence>
<dbReference type="Pfam" id="PF02585">
    <property type="entry name" value="PIG-L"/>
    <property type="match status" value="1"/>
</dbReference>
<evidence type="ECO:0000313" key="2">
    <source>
        <dbReference type="Proteomes" id="UP001139409"/>
    </source>
</evidence>
<dbReference type="PANTHER" id="PTHR12993">
    <property type="entry name" value="N-ACETYLGLUCOSAMINYL-PHOSPHATIDYLINOSITOL DE-N-ACETYLASE-RELATED"/>
    <property type="match status" value="1"/>
</dbReference>
<dbReference type="InterPro" id="IPR023842">
    <property type="entry name" value="Bacillithiol_biosynth_BshB1"/>
</dbReference>
<dbReference type="GO" id="GO:0071793">
    <property type="term" value="P:bacillithiol biosynthetic process"/>
    <property type="evidence" value="ECO:0007669"/>
    <property type="project" value="InterPro"/>
</dbReference>
<accession>A0A9X1HJF7</accession>
<dbReference type="InterPro" id="IPR024078">
    <property type="entry name" value="LmbE-like_dom_sf"/>
</dbReference>